<dbReference type="InterPro" id="IPR055170">
    <property type="entry name" value="GFO_IDH_MocA-like_dom"/>
</dbReference>
<sequence>MSHEDVSGLSDDDWQTLLDPAELDAVVFALQPAIATGATRRALQRGIHVLSELPGGETVEDIVNLREAERDSGAILKFGCGLRHHGNVRAAQTVIEENNYGRLLTARAVYGHAGPPNGQFANTSILKGHGIHMLDLLHLFCGPFETVKALSSGMAGGDENVFALLRTADGAIAELHSSSTSWRQTFRLELGFERGYVWLDGHLPGLEGYGPEMLIHARLSHNNRGEPDPNPDETVTEFDSHSSAEEELAEFLDAIAGRAPLRRGNSHQAFDAINIAERICAACETWA</sequence>
<dbReference type="InterPro" id="IPR051450">
    <property type="entry name" value="Gfo/Idh/MocA_Oxidoreductases"/>
</dbReference>
<evidence type="ECO:0000259" key="1">
    <source>
        <dbReference type="Pfam" id="PF22725"/>
    </source>
</evidence>
<dbReference type="Gene3D" id="3.30.360.10">
    <property type="entry name" value="Dihydrodipicolinate Reductase, domain 2"/>
    <property type="match status" value="1"/>
</dbReference>
<dbReference type="PANTHER" id="PTHR43377:SF8">
    <property type="entry name" value="BLR3664 PROTEIN"/>
    <property type="match status" value="1"/>
</dbReference>
<evidence type="ECO:0000313" key="3">
    <source>
        <dbReference type="Proteomes" id="UP000628854"/>
    </source>
</evidence>
<keyword evidence="3" id="KW-1185">Reference proteome</keyword>
<proteinExistence type="predicted"/>
<dbReference type="PANTHER" id="PTHR43377">
    <property type="entry name" value="BILIVERDIN REDUCTASE A"/>
    <property type="match status" value="1"/>
</dbReference>
<gene>
    <name evidence="2" type="ORF">GCM10011503_24960</name>
</gene>
<dbReference type="SUPFAM" id="SSF55347">
    <property type="entry name" value="Glyceraldehyde-3-phosphate dehydrogenase-like, C-terminal domain"/>
    <property type="match status" value="1"/>
</dbReference>
<comment type="caution">
    <text evidence="2">The sequence shown here is derived from an EMBL/GenBank/DDBJ whole genome shotgun (WGS) entry which is preliminary data.</text>
</comment>
<accession>A0ABQ1JRW8</accession>
<dbReference type="Pfam" id="PF22725">
    <property type="entry name" value="GFO_IDH_MocA_C3"/>
    <property type="match status" value="1"/>
</dbReference>
<name>A0ABQ1JRW8_9PROT</name>
<dbReference type="EMBL" id="BMKF01000002">
    <property type="protein sequence ID" value="GGB75282.1"/>
    <property type="molecule type" value="Genomic_DNA"/>
</dbReference>
<dbReference type="InterPro" id="IPR036291">
    <property type="entry name" value="NAD(P)-bd_dom_sf"/>
</dbReference>
<dbReference type="Gene3D" id="3.40.50.720">
    <property type="entry name" value="NAD(P)-binding Rossmann-like Domain"/>
    <property type="match status" value="1"/>
</dbReference>
<protein>
    <submittedName>
        <fullName evidence="2">Oxidoreductase</fullName>
    </submittedName>
</protein>
<evidence type="ECO:0000313" key="2">
    <source>
        <dbReference type="EMBL" id="GGB75282.1"/>
    </source>
</evidence>
<feature type="domain" description="GFO/IDH/MocA-like oxidoreductase" evidence="1">
    <location>
        <begin position="88"/>
        <end position="196"/>
    </location>
</feature>
<reference evidence="3" key="1">
    <citation type="journal article" date="2019" name="Int. J. Syst. Evol. Microbiol.">
        <title>The Global Catalogue of Microorganisms (GCM) 10K type strain sequencing project: providing services to taxonomists for standard genome sequencing and annotation.</title>
        <authorList>
            <consortium name="The Broad Institute Genomics Platform"/>
            <consortium name="The Broad Institute Genome Sequencing Center for Infectious Disease"/>
            <person name="Wu L."/>
            <person name="Ma J."/>
        </authorList>
    </citation>
    <scope>NUCLEOTIDE SEQUENCE [LARGE SCALE GENOMIC DNA]</scope>
    <source>
        <strain evidence="3">CGMCC 1.15928</strain>
    </source>
</reference>
<dbReference type="SUPFAM" id="SSF51735">
    <property type="entry name" value="NAD(P)-binding Rossmann-fold domains"/>
    <property type="match status" value="1"/>
</dbReference>
<organism evidence="2 3">
    <name type="scientific">Henriciella pelagia</name>
    <dbReference type="NCBI Taxonomy" id="1977912"/>
    <lineage>
        <taxon>Bacteria</taxon>
        <taxon>Pseudomonadati</taxon>
        <taxon>Pseudomonadota</taxon>
        <taxon>Alphaproteobacteria</taxon>
        <taxon>Hyphomonadales</taxon>
        <taxon>Hyphomonadaceae</taxon>
        <taxon>Henriciella</taxon>
    </lineage>
</organism>
<dbReference type="Proteomes" id="UP000628854">
    <property type="component" value="Unassembled WGS sequence"/>
</dbReference>
<dbReference type="RefSeq" id="WP_158084525.1">
    <property type="nucleotide sequence ID" value="NZ_BMKF01000002.1"/>
</dbReference>